<dbReference type="Proteomes" id="UP001353858">
    <property type="component" value="Unassembled WGS sequence"/>
</dbReference>
<dbReference type="AlphaFoldDB" id="A0AAN7PPQ0"/>
<gene>
    <name evidence="1" type="ORF">RN001_002312</name>
</gene>
<comment type="caution">
    <text evidence="1">The sequence shown here is derived from an EMBL/GenBank/DDBJ whole genome shotgun (WGS) entry which is preliminary data.</text>
</comment>
<sequence length="128" mass="15112">MVAVRKNSLSRSATQEVESAIKVWLRIAHDRDGGRKARRQNSNNELIIHNSNTIKKGNYSFTNFNYMDANIMSQSDQEHHKAQKEKIANLKKSKYRHKYKLQVLQQNKPYVKCIQFLHQLTKKQKLMQ</sequence>
<reference evidence="2" key="1">
    <citation type="submission" date="2023-01" db="EMBL/GenBank/DDBJ databases">
        <title>Key to firefly adult light organ development and bioluminescence: homeobox transcription factors regulate luciferase expression and transportation to peroxisome.</title>
        <authorList>
            <person name="Fu X."/>
        </authorList>
    </citation>
    <scope>NUCLEOTIDE SEQUENCE [LARGE SCALE GENOMIC DNA]</scope>
</reference>
<name>A0AAN7PPQ0_9COLE</name>
<accession>A0AAN7PPQ0</accession>
<dbReference type="EMBL" id="JARPUR010000001">
    <property type="protein sequence ID" value="KAK4886041.1"/>
    <property type="molecule type" value="Genomic_DNA"/>
</dbReference>
<protein>
    <submittedName>
        <fullName evidence="1">Uncharacterized protein</fullName>
    </submittedName>
</protein>
<evidence type="ECO:0000313" key="2">
    <source>
        <dbReference type="Proteomes" id="UP001353858"/>
    </source>
</evidence>
<organism evidence="1 2">
    <name type="scientific">Aquatica leii</name>
    <dbReference type="NCBI Taxonomy" id="1421715"/>
    <lineage>
        <taxon>Eukaryota</taxon>
        <taxon>Metazoa</taxon>
        <taxon>Ecdysozoa</taxon>
        <taxon>Arthropoda</taxon>
        <taxon>Hexapoda</taxon>
        <taxon>Insecta</taxon>
        <taxon>Pterygota</taxon>
        <taxon>Neoptera</taxon>
        <taxon>Endopterygota</taxon>
        <taxon>Coleoptera</taxon>
        <taxon>Polyphaga</taxon>
        <taxon>Elateriformia</taxon>
        <taxon>Elateroidea</taxon>
        <taxon>Lampyridae</taxon>
        <taxon>Luciolinae</taxon>
        <taxon>Aquatica</taxon>
    </lineage>
</organism>
<keyword evidence="2" id="KW-1185">Reference proteome</keyword>
<evidence type="ECO:0000313" key="1">
    <source>
        <dbReference type="EMBL" id="KAK4886041.1"/>
    </source>
</evidence>
<proteinExistence type="predicted"/>